<gene>
    <name evidence="1" type="ORF">RRG08_044714</name>
</gene>
<dbReference type="AlphaFoldDB" id="A0AAE0XX24"/>
<evidence type="ECO:0000313" key="2">
    <source>
        <dbReference type="Proteomes" id="UP001283361"/>
    </source>
</evidence>
<organism evidence="1 2">
    <name type="scientific">Elysia crispata</name>
    <name type="common">lettuce slug</name>
    <dbReference type="NCBI Taxonomy" id="231223"/>
    <lineage>
        <taxon>Eukaryota</taxon>
        <taxon>Metazoa</taxon>
        <taxon>Spiralia</taxon>
        <taxon>Lophotrochozoa</taxon>
        <taxon>Mollusca</taxon>
        <taxon>Gastropoda</taxon>
        <taxon>Heterobranchia</taxon>
        <taxon>Euthyneura</taxon>
        <taxon>Panpulmonata</taxon>
        <taxon>Sacoglossa</taxon>
        <taxon>Placobranchoidea</taxon>
        <taxon>Plakobranchidae</taxon>
        <taxon>Elysia</taxon>
    </lineage>
</organism>
<name>A0AAE0XX24_9GAST</name>
<comment type="caution">
    <text evidence="1">The sequence shown here is derived from an EMBL/GenBank/DDBJ whole genome shotgun (WGS) entry which is preliminary data.</text>
</comment>
<reference evidence="1" key="1">
    <citation type="journal article" date="2023" name="G3 (Bethesda)">
        <title>A reference genome for the long-term kleptoplast-retaining sea slug Elysia crispata morphotype clarki.</title>
        <authorList>
            <person name="Eastman K.E."/>
            <person name="Pendleton A.L."/>
            <person name="Shaikh M.A."/>
            <person name="Suttiyut T."/>
            <person name="Ogas R."/>
            <person name="Tomko P."/>
            <person name="Gavelis G."/>
            <person name="Widhalm J.R."/>
            <person name="Wisecaver J.H."/>
        </authorList>
    </citation>
    <scope>NUCLEOTIDE SEQUENCE</scope>
    <source>
        <strain evidence="1">ECLA1</strain>
    </source>
</reference>
<accession>A0AAE0XX24</accession>
<sequence length="94" mass="10809">MPVSRRQVRLEQVRASASATPARLAVERWSVVLSSQWLLESPENWCSQWRSSLPCFHLVLLLATHPIYVGLMGKEWDNQTTIPSQVSLKYLIFL</sequence>
<protein>
    <submittedName>
        <fullName evidence="1">Uncharacterized protein</fullName>
    </submittedName>
</protein>
<proteinExistence type="predicted"/>
<keyword evidence="2" id="KW-1185">Reference proteome</keyword>
<evidence type="ECO:0000313" key="1">
    <source>
        <dbReference type="EMBL" id="KAK3721633.1"/>
    </source>
</evidence>
<dbReference type="EMBL" id="JAWDGP010007392">
    <property type="protein sequence ID" value="KAK3721633.1"/>
    <property type="molecule type" value="Genomic_DNA"/>
</dbReference>
<dbReference type="Proteomes" id="UP001283361">
    <property type="component" value="Unassembled WGS sequence"/>
</dbReference>